<dbReference type="InterPro" id="IPR016161">
    <property type="entry name" value="Ald_DH/histidinol_DH"/>
</dbReference>
<comment type="similarity">
    <text evidence="1 4">Belongs to the aldehyde dehydrogenase family.</text>
</comment>
<keyword evidence="2 4" id="KW-0560">Oxidoreductase</keyword>
<dbReference type="EMBL" id="JAFGIX010000085">
    <property type="protein sequence ID" value="MBN1574635.1"/>
    <property type="molecule type" value="Genomic_DNA"/>
</dbReference>
<dbReference type="FunFam" id="3.40.605.10:FF:000007">
    <property type="entry name" value="NAD/NADP-dependent betaine aldehyde dehydrogenase"/>
    <property type="match status" value="1"/>
</dbReference>
<accession>A0A9D8KJA3</accession>
<name>A0A9D8KJA3_9DELT</name>
<evidence type="ECO:0000256" key="2">
    <source>
        <dbReference type="ARBA" id="ARBA00023002"/>
    </source>
</evidence>
<dbReference type="SUPFAM" id="SSF53720">
    <property type="entry name" value="ALDH-like"/>
    <property type="match status" value="1"/>
</dbReference>
<evidence type="ECO:0000256" key="4">
    <source>
        <dbReference type="RuleBase" id="RU003345"/>
    </source>
</evidence>
<evidence type="ECO:0000256" key="1">
    <source>
        <dbReference type="ARBA" id="ARBA00009986"/>
    </source>
</evidence>
<evidence type="ECO:0000313" key="7">
    <source>
        <dbReference type="Proteomes" id="UP000809273"/>
    </source>
</evidence>
<protein>
    <submittedName>
        <fullName evidence="6">Aldehyde dehydrogenase</fullName>
    </submittedName>
</protein>
<dbReference type="PANTHER" id="PTHR11699">
    <property type="entry name" value="ALDEHYDE DEHYDROGENASE-RELATED"/>
    <property type="match status" value="1"/>
</dbReference>
<dbReference type="PROSITE" id="PS00687">
    <property type="entry name" value="ALDEHYDE_DEHYDR_GLU"/>
    <property type="match status" value="1"/>
</dbReference>
<gene>
    <name evidence="6" type="ORF">JW984_15665</name>
</gene>
<sequence>MEKYRMYIDGEWADASDGKTTKVVNPATEEVIAEAALGGKAEVERAVKAARDSFERGEWRLKDPSERSRIMLDLLSKFRERAQEILPIEIANSGAAAKQCGSFVSSAQNRFEWYAKAANRVFEEAMPIFKFPAAAFPYIRREPIGVCAQIVPWNAPLVGGVGAIAAPLAAGNSVVVKPATLTPLSLLEFTKLVSESEIPKGVVNVIVGPGESVGESLVSHPEVDKVSFTGSTQSGRRVCSLTADGLKRVTMELGGKSANIFLDDVELNLAVDSAIFGCFFHAGQICYSGTRVLVHASIYDAFVEKLIKKVKRIKVGDPTDFATDMGALISEGQRNTVEKYVRIGKDEGAKLACGGSRPEGLEKGYFFEPTVFVDVDNKMKIAQEEIFGPVMCVIKFEDDNQAVEIANDSEYGLLGAVWSGNVDRAIGIGEKLRVGNVWINSFHLQSLDLPYGGVKQSGIGRERGIHGFLNEYTEVKSMQIDLGHTREQRFWYYLVVPN</sequence>
<dbReference type="InterPro" id="IPR016163">
    <property type="entry name" value="Ald_DH_C"/>
</dbReference>
<dbReference type="FunFam" id="3.40.309.10:FF:000012">
    <property type="entry name" value="Betaine aldehyde dehydrogenase"/>
    <property type="match status" value="1"/>
</dbReference>
<dbReference type="Proteomes" id="UP000809273">
    <property type="component" value="Unassembled WGS sequence"/>
</dbReference>
<dbReference type="GO" id="GO:0016620">
    <property type="term" value="F:oxidoreductase activity, acting on the aldehyde or oxo group of donors, NAD or NADP as acceptor"/>
    <property type="evidence" value="ECO:0007669"/>
    <property type="project" value="InterPro"/>
</dbReference>
<evidence type="ECO:0000256" key="3">
    <source>
        <dbReference type="PROSITE-ProRule" id="PRU10007"/>
    </source>
</evidence>
<evidence type="ECO:0000313" key="6">
    <source>
        <dbReference type="EMBL" id="MBN1574635.1"/>
    </source>
</evidence>
<dbReference type="InterPro" id="IPR016162">
    <property type="entry name" value="Ald_DH_N"/>
</dbReference>
<dbReference type="AlphaFoldDB" id="A0A9D8KJA3"/>
<feature type="domain" description="Aldehyde dehydrogenase" evidence="5">
    <location>
        <begin position="12"/>
        <end position="477"/>
    </location>
</feature>
<dbReference type="Pfam" id="PF00171">
    <property type="entry name" value="Aldedh"/>
    <property type="match status" value="1"/>
</dbReference>
<proteinExistence type="inferred from homology"/>
<reference evidence="6" key="2">
    <citation type="submission" date="2021-01" db="EMBL/GenBank/DDBJ databases">
        <authorList>
            <person name="Hahn C.R."/>
            <person name="Youssef N.H."/>
            <person name="Elshahed M."/>
        </authorList>
    </citation>
    <scope>NUCLEOTIDE SEQUENCE</scope>
    <source>
        <strain evidence="6">Zod_Metabat.24</strain>
    </source>
</reference>
<dbReference type="Gene3D" id="3.40.605.10">
    <property type="entry name" value="Aldehyde Dehydrogenase, Chain A, domain 1"/>
    <property type="match status" value="1"/>
</dbReference>
<comment type="caution">
    <text evidence="6">The sequence shown here is derived from an EMBL/GenBank/DDBJ whole genome shotgun (WGS) entry which is preliminary data.</text>
</comment>
<evidence type="ECO:0000259" key="5">
    <source>
        <dbReference type="Pfam" id="PF00171"/>
    </source>
</evidence>
<feature type="active site" evidence="3">
    <location>
        <position position="252"/>
    </location>
</feature>
<dbReference type="Gene3D" id="3.40.309.10">
    <property type="entry name" value="Aldehyde Dehydrogenase, Chain A, domain 2"/>
    <property type="match status" value="1"/>
</dbReference>
<dbReference type="InterPro" id="IPR015590">
    <property type="entry name" value="Aldehyde_DH_dom"/>
</dbReference>
<reference evidence="6" key="1">
    <citation type="journal article" date="2021" name="Environ. Microbiol.">
        <title>Genomic characterization of three novel Desulfobacterota classes expand the metabolic and phylogenetic diversity of the phylum.</title>
        <authorList>
            <person name="Murphy C.L."/>
            <person name="Biggerstaff J."/>
            <person name="Eichhorn A."/>
            <person name="Ewing E."/>
            <person name="Shahan R."/>
            <person name="Soriano D."/>
            <person name="Stewart S."/>
            <person name="VanMol K."/>
            <person name="Walker R."/>
            <person name="Walters P."/>
            <person name="Elshahed M.S."/>
            <person name="Youssef N.H."/>
        </authorList>
    </citation>
    <scope>NUCLEOTIDE SEQUENCE</scope>
    <source>
        <strain evidence="6">Zod_Metabat.24</strain>
    </source>
</reference>
<dbReference type="InterPro" id="IPR029510">
    <property type="entry name" value="Ald_DH_CS_GLU"/>
</dbReference>
<organism evidence="6 7">
    <name type="scientific">Candidatus Zymogenus saltonus</name>
    <dbReference type="NCBI Taxonomy" id="2844893"/>
    <lineage>
        <taxon>Bacteria</taxon>
        <taxon>Deltaproteobacteria</taxon>
        <taxon>Candidatus Zymogenia</taxon>
        <taxon>Candidatus Zymogeniales</taxon>
        <taxon>Candidatus Zymogenaceae</taxon>
        <taxon>Candidatus Zymogenus</taxon>
    </lineage>
</organism>